<proteinExistence type="predicted"/>
<keyword evidence="1" id="KW-0732">Signal</keyword>
<name>A0A927R5R3_9ACTN</name>
<comment type="caution">
    <text evidence="2">The sequence shown here is derived from an EMBL/GenBank/DDBJ whole genome shotgun (WGS) entry which is preliminary data.</text>
</comment>
<dbReference type="EMBL" id="JADBEB010000001">
    <property type="protein sequence ID" value="MBE1487739.1"/>
    <property type="molecule type" value="Genomic_DNA"/>
</dbReference>
<keyword evidence="3" id="KW-1185">Reference proteome</keyword>
<organism evidence="2 3">
    <name type="scientific">Plantactinospora soyae</name>
    <dbReference type="NCBI Taxonomy" id="1544732"/>
    <lineage>
        <taxon>Bacteria</taxon>
        <taxon>Bacillati</taxon>
        <taxon>Actinomycetota</taxon>
        <taxon>Actinomycetes</taxon>
        <taxon>Micromonosporales</taxon>
        <taxon>Micromonosporaceae</taxon>
        <taxon>Plantactinospora</taxon>
    </lineage>
</organism>
<protein>
    <submittedName>
        <fullName evidence="2">Uncharacterized protein</fullName>
    </submittedName>
</protein>
<evidence type="ECO:0000256" key="1">
    <source>
        <dbReference type="SAM" id="SignalP"/>
    </source>
</evidence>
<dbReference type="Proteomes" id="UP000649753">
    <property type="component" value="Unassembled WGS sequence"/>
</dbReference>
<gene>
    <name evidence="2" type="ORF">H4W31_003377</name>
</gene>
<sequence length="378" mass="40734">MVLRRWLTVLLATASVVAFGAPAVAAPDPVPAPNYAGFRLVKAIPGDLGTPEITLPAGYELVPGAQHQVASRAEYYSFIRGPRSEAVTVTVDWPGTWIGSVIATDTRLAVRRHAGAPYRVSFVVPVTWSTVNANQATVQVWSMLNNSTASGVHWRIEHNDPDRVAGPWTSVPWPAKQAASVINYMIATEAVLQDSGLAAEARRKAHFFSLMGFETNNVLHPDNPPHWHLAYYPGLTYGAAGAHVPHFWVDAQGKTFYNGMDIQGQGRSRFYAGDPAQIHDPAGALVVTLTIRADGGLDIDPPGGPGYSINAPDGDFSHGVDVSRDGVPWRSVVSQDHVKIGVLVTQVKDHQTKQPHRTTVYQYDALTGVLGSTWPSAG</sequence>
<reference evidence="2" key="1">
    <citation type="submission" date="2020-10" db="EMBL/GenBank/DDBJ databases">
        <title>Sequencing the genomes of 1000 actinobacteria strains.</title>
        <authorList>
            <person name="Klenk H.-P."/>
        </authorList>
    </citation>
    <scope>NUCLEOTIDE SEQUENCE</scope>
    <source>
        <strain evidence="2">DSM 46832</strain>
    </source>
</reference>
<feature type="signal peptide" evidence="1">
    <location>
        <begin position="1"/>
        <end position="25"/>
    </location>
</feature>
<evidence type="ECO:0000313" key="3">
    <source>
        <dbReference type="Proteomes" id="UP000649753"/>
    </source>
</evidence>
<dbReference type="RefSeq" id="WP_192767531.1">
    <property type="nucleotide sequence ID" value="NZ_JADBEB010000001.1"/>
</dbReference>
<accession>A0A927R5R3</accession>
<evidence type="ECO:0000313" key="2">
    <source>
        <dbReference type="EMBL" id="MBE1487739.1"/>
    </source>
</evidence>
<feature type="chain" id="PRO_5038126397" evidence="1">
    <location>
        <begin position="26"/>
        <end position="378"/>
    </location>
</feature>
<dbReference type="AlphaFoldDB" id="A0A927R5R3"/>